<evidence type="ECO:0000313" key="3">
    <source>
        <dbReference type="Proteomes" id="UP001147760"/>
    </source>
</evidence>
<name>A0A9W9WJH2_9EURO</name>
<comment type="caution">
    <text evidence="2">The sequence shown here is derived from an EMBL/GenBank/DDBJ whole genome shotgun (WGS) entry which is preliminary data.</text>
</comment>
<feature type="region of interest" description="Disordered" evidence="1">
    <location>
        <begin position="227"/>
        <end position="272"/>
    </location>
</feature>
<dbReference type="EMBL" id="JAPWDO010000006">
    <property type="protein sequence ID" value="KAJ5466173.1"/>
    <property type="molecule type" value="Genomic_DNA"/>
</dbReference>
<sequence length="272" mass="31019">MIILKDCLTLFFSNPFWYLGTGDEFSNSESFEAETPFGVQLNTLYNTLQKGELQHANHWRAHTMRLANMTTQDPTTMSDRDTSFGLANEGIIKSKAFQFAAAKLKDKAFRCLIKDPDEDNVKTSLGKLYNSMAMFAKDVSTSQPRLGWRLLDQIPTQFDCRSKVITAAHIHGLDKGESRLNQHKVLAIFRPYFFRVGAWNDEIPFEERISKAHVLVEDAFTQFAISSDEDESPTKRTKRKAKRSKTEENVEVRTKESALQGKARKGAKKKKI</sequence>
<evidence type="ECO:0000256" key="1">
    <source>
        <dbReference type="SAM" id="MobiDB-lite"/>
    </source>
</evidence>
<organism evidence="2 3">
    <name type="scientific">Penicillium desertorum</name>
    <dbReference type="NCBI Taxonomy" id="1303715"/>
    <lineage>
        <taxon>Eukaryota</taxon>
        <taxon>Fungi</taxon>
        <taxon>Dikarya</taxon>
        <taxon>Ascomycota</taxon>
        <taxon>Pezizomycotina</taxon>
        <taxon>Eurotiomycetes</taxon>
        <taxon>Eurotiomycetidae</taxon>
        <taxon>Eurotiales</taxon>
        <taxon>Aspergillaceae</taxon>
        <taxon>Penicillium</taxon>
    </lineage>
</organism>
<reference evidence="2" key="2">
    <citation type="journal article" date="2023" name="IMA Fungus">
        <title>Comparative genomic study of the Penicillium genus elucidates a diverse pangenome and 15 lateral gene transfer events.</title>
        <authorList>
            <person name="Petersen C."/>
            <person name="Sorensen T."/>
            <person name="Nielsen M.R."/>
            <person name="Sondergaard T.E."/>
            <person name="Sorensen J.L."/>
            <person name="Fitzpatrick D.A."/>
            <person name="Frisvad J.C."/>
            <person name="Nielsen K.L."/>
        </authorList>
    </citation>
    <scope>NUCLEOTIDE SEQUENCE</scope>
    <source>
        <strain evidence="2">IBT 17660</strain>
    </source>
</reference>
<feature type="compositionally biased region" description="Basic residues" evidence="1">
    <location>
        <begin position="262"/>
        <end position="272"/>
    </location>
</feature>
<dbReference type="Proteomes" id="UP001147760">
    <property type="component" value="Unassembled WGS sequence"/>
</dbReference>
<proteinExistence type="predicted"/>
<keyword evidence="3" id="KW-1185">Reference proteome</keyword>
<reference evidence="2" key="1">
    <citation type="submission" date="2022-12" db="EMBL/GenBank/DDBJ databases">
        <authorList>
            <person name="Petersen C."/>
        </authorList>
    </citation>
    <scope>NUCLEOTIDE SEQUENCE</scope>
    <source>
        <strain evidence="2">IBT 17660</strain>
    </source>
</reference>
<evidence type="ECO:0000313" key="2">
    <source>
        <dbReference type="EMBL" id="KAJ5466173.1"/>
    </source>
</evidence>
<dbReference type="AlphaFoldDB" id="A0A9W9WJH2"/>
<gene>
    <name evidence="2" type="ORF">N7530_009960</name>
</gene>
<protein>
    <submittedName>
        <fullName evidence="2">Carboxylesterasetype B</fullName>
    </submittedName>
</protein>
<accession>A0A9W9WJH2</accession>
<feature type="compositionally biased region" description="Basic and acidic residues" evidence="1">
    <location>
        <begin position="244"/>
        <end position="256"/>
    </location>
</feature>
<dbReference type="OrthoDB" id="4502630at2759"/>